<organism evidence="2 3">
    <name type="scientific">Fusarium proliferatum (strain ET1)</name>
    <name type="common">Orchid endophyte fungus</name>
    <dbReference type="NCBI Taxonomy" id="1227346"/>
    <lineage>
        <taxon>Eukaryota</taxon>
        <taxon>Fungi</taxon>
        <taxon>Dikarya</taxon>
        <taxon>Ascomycota</taxon>
        <taxon>Pezizomycotina</taxon>
        <taxon>Sordariomycetes</taxon>
        <taxon>Hypocreomycetidae</taxon>
        <taxon>Hypocreales</taxon>
        <taxon>Nectriaceae</taxon>
        <taxon>Fusarium</taxon>
        <taxon>Fusarium fujikuroi species complex</taxon>
    </lineage>
</organism>
<dbReference type="Proteomes" id="UP000183971">
    <property type="component" value="Unassembled WGS sequence"/>
</dbReference>
<gene>
    <name evidence="2" type="ORF">FPRO_15888</name>
</gene>
<dbReference type="AlphaFoldDB" id="A0A1L7WA96"/>
<comment type="caution">
    <text evidence="2">The sequence shown here is derived from an EMBL/GenBank/DDBJ whole genome shotgun (WGS) entry which is preliminary data.</text>
</comment>
<dbReference type="EMBL" id="FJOF01000017">
    <property type="protein sequence ID" value="CZR49529.1"/>
    <property type="molecule type" value="Genomic_DNA"/>
</dbReference>
<dbReference type="VEuPathDB" id="FungiDB:FPRO_15888"/>
<protein>
    <submittedName>
        <fullName evidence="2">Uncharacterized protein</fullName>
    </submittedName>
</protein>
<name>A0A1L7WA96_FUSPR</name>
<dbReference type="RefSeq" id="XP_031090029.1">
    <property type="nucleotide sequence ID" value="XM_031224807.1"/>
</dbReference>
<accession>A0A1L7WA96</accession>
<sequence>MSLASRIDRNPLETCAINNRASAAYQDLSTIILPTYTLTEHRRPNPLPPLHRSRRHCR</sequence>
<reference evidence="3" key="1">
    <citation type="journal article" date="2016" name="Genome Biol. Evol.">
        <title>Comparative 'omics' of the Fusarium fujikuroi species complex highlights differences in genetic potential and metabolite synthesis.</title>
        <authorList>
            <person name="Niehaus E.-M."/>
            <person name="Muensterkoetter M."/>
            <person name="Proctor R.H."/>
            <person name="Brown D.W."/>
            <person name="Sharon A."/>
            <person name="Idan Y."/>
            <person name="Oren-Young L."/>
            <person name="Sieber C.M."/>
            <person name="Novak O."/>
            <person name="Pencik A."/>
            <person name="Tarkowska D."/>
            <person name="Hromadova K."/>
            <person name="Freeman S."/>
            <person name="Maymon M."/>
            <person name="Elazar M."/>
            <person name="Youssef S.A."/>
            <person name="El-Shabrawy E.S.M."/>
            <person name="Shalaby A.B.A."/>
            <person name="Houterman P."/>
            <person name="Brock N.L."/>
            <person name="Burkhardt I."/>
            <person name="Tsavkelova E.A."/>
            <person name="Dickschat J.S."/>
            <person name="Galuszka P."/>
            <person name="Gueldener U."/>
            <person name="Tudzynski B."/>
        </authorList>
    </citation>
    <scope>NUCLEOTIDE SEQUENCE [LARGE SCALE GENOMIC DNA]</scope>
    <source>
        <strain evidence="3">ET1</strain>
    </source>
</reference>
<evidence type="ECO:0000256" key="1">
    <source>
        <dbReference type="SAM" id="MobiDB-lite"/>
    </source>
</evidence>
<feature type="region of interest" description="Disordered" evidence="1">
    <location>
        <begin position="38"/>
        <end position="58"/>
    </location>
</feature>
<proteinExistence type="predicted"/>
<keyword evidence="3" id="KW-1185">Reference proteome</keyword>
<evidence type="ECO:0000313" key="2">
    <source>
        <dbReference type="EMBL" id="CZR49529.1"/>
    </source>
</evidence>
<dbReference type="GeneID" id="42060743"/>
<evidence type="ECO:0000313" key="3">
    <source>
        <dbReference type="Proteomes" id="UP000183971"/>
    </source>
</evidence>